<name>A0A1M6AG07_9CLOT</name>
<dbReference type="AlphaFoldDB" id="A0A1M6AG07"/>
<evidence type="ECO:0000313" key="2">
    <source>
        <dbReference type="EMBL" id="SHI35476.1"/>
    </source>
</evidence>
<protein>
    <submittedName>
        <fullName evidence="2">Uncharacterized protein</fullName>
    </submittedName>
</protein>
<dbReference type="RefSeq" id="WP_072984160.1">
    <property type="nucleotide sequence ID" value="NZ_FQZB01000003.1"/>
</dbReference>
<reference evidence="2 3" key="1">
    <citation type="submission" date="2016-11" db="EMBL/GenBank/DDBJ databases">
        <authorList>
            <person name="Jaros S."/>
            <person name="Januszkiewicz K."/>
            <person name="Wedrychowicz H."/>
        </authorList>
    </citation>
    <scope>NUCLEOTIDE SEQUENCE [LARGE SCALE GENOMIC DNA]</scope>
    <source>
        <strain evidence="2 3">DSM 21758</strain>
    </source>
</reference>
<feature type="transmembrane region" description="Helical" evidence="1">
    <location>
        <begin position="6"/>
        <end position="29"/>
    </location>
</feature>
<evidence type="ECO:0000313" key="3">
    <source>
        <dbReference type="Proteomes" id="UP000184310"/>
    </source>
</evidence>
<proteinExistence type="predicted"/>
<dbReference type="OrthoDB" id="1935404at2"/>
<keyword evidence="1" id="KW-0472">Membrane</keyword>
<evidence type="ECO:0000256" key="1">
    <source>
        <dbReference type="SAM" id="Phobius"/>
    </source>
</evidence>
<gene>
    <name evidence="2" type="ORF">SAMN02745163_00075</name>
</gene>
<keyword evidence="1" id="KW-1133">Transmembrane helix</keyword>
<keyword evidence="1" id="KW-0812">Transmembrane</keyword>
<accession>A0A1M6AG07</accession>
<dbReference type="Proteomes" id="UP000184310">
    <property type="component" value="Unassembled WGS sequence"/>
</dbReference>
<keyword evidence="3" id="KW-1185">Reference proteome</keyword>
<sequence length="113" mass="12568">MYIDLNTLFWGFIGILLAIAIIFLIIALIKFTKLINNINDLIVSNKTKINNLCSSLPEAAENIVVVSENLKDVSDVVTETTADVIVAKENLTNNFETVKDIIDIIVKVFSKNK</sequence>
<dbReference type="STRING" id="1121302.SAMN02745163_00075"/>
<dbReference type="EMBL" id="FQZB01000003">
    <property type="protein sequence ID" value="SHI35476.1"/>
    <property type="molecule type" value="Genomic_DNA"/>
</dbReference>
<organism evidence="2 3">
    <name type="scientific">Clostridium cavendishii DSM 21758</name>
    <dbReference type="NCBI Taxonomy" id="1121302"/>
    <lineage>
        <taxon>Bacteria</taxon>
        <taxon>Bacillati</taxon>
        <taxon>Bacillota</taxon>
        <taxon>Clostridia</taxon>
        <taxon>Eubacteriales</taxon>
        <taxon>Clostridiaceae</taxon>
        <taxon>Clostridium</taxon>
    </lineage>
</organism>